<proteinExistence type="inferred from homology"/>
<dbReference type="OrthoDB" id="3214641at2"/>
<feature type="region of interest" description="Disordered" evidence="2">
    <location>
        <begin position="1"/>
        <end position="47"/>
    </location>
</feature>
<dbReference type="GO" id="GO:0005886">
    <property type="term" value="C:plasma membrane"/>
    <property type="evidence" value="ECO:0007669"/>
    <property type="project" value="TreeGrafter"/>
</dbReference>
<accession>A0A2I1I485</accession>
<evidence type="ECO:0000256" key="2">
    <source>
        <dbReference type="SAM" id="MobiDB-lite"/>
    </source>
</evidence>
<sequence length="296" mass="31816">MAHNQDDSPHLIPPEASQKSDSSTPPAFEPRSRSEKKAASSMKPKPHISHFDGPWHVALRKLRKFAPLSPRAATSVFIVTATSGLLFTVSAQAKNDADNLGRDTNLISLVRASQDEVETLDFEVSALRDIVSQYANSSGQTQTEDTFITSLAAQPVTGPGVTITLTDAPQQAIPDGATPNDLVIHQQDIEDVMNALWNGGAEAMTVQGVRVTGQTVIRCIGNVILVDGQSFSPPYVVEAIGDPNALTEKVNANPRIVNYKAYVALYGLGWDLKTNKSLHLPAASVKTFNSYAQVVD</sequence>
<dbReference type="RefSeq" id="WP_101628430.1">
    <property type="nucleotide sequence ID" value="NZ_PKKJ01000009.1"/>
</dbReference>
<protein>
    <recommendedName>
        <fullName evidence="5">DUF881 domain-containing protein</fullName>
    </recommendedName>
</protein>
<dbReference type="PANTHER" id="PTHR37313">
    <property type="entry name" value="UPF0749 PROTEIN RV1825"/>
    <property type="match status" value="1"/>
</dbReference>
<evidence type="ECO:0000313" key="3">
    <source>
        <dbReference type="EMBL" id="PKY65946.1"/>
    </source>
</evidence>
<comment type="similarity">
    <text evidence="1">Belongs to the UPF0749 family.</text>
</comment>
<dbReference type="Proteomes" id="UP000234545">
    <property type="component" value="Unassembled WGS sequence"/>
</dbReference>
<evidence type="ECO:0000256" key="1">
    <source>
        <dbReference type="ARBA" id="ARBA00009108"/>
    </source>
</evidence>
<evidence type="ECO:0000313" key="4">
    <source>
        <dbReference type="Proteomes" id="UP000234545"/>
    </source>
</evidence>
<dbReference type="Gene3D" id="3.30.70.1880">
    <property type="entry name" value="Protein of unknown function DUF881"/>
    <property type="match status" value="1"/>
</dbReference>
<gene>
    <name evidence="3" type="ORF">CYJ25_06845</name>
</gene>
<comment type="caution">
    <text evidence="3">The sequence shown here is derived from an EMBL/GenBank/DDBJ whole genome shotgun (WGS) entry which is preliminary data.</text>
</comment>
<dbReference type="Pfam" id="PF05949">
    <property type="entry name" value="DUF881"/>
    <property type="match status" value="1"/>
</dbReference>
<organism evidence="3 4">
    <name type="scientific">Schaalia turicensis</name>
    <dbReference type="NCBI Taxonomy" id="131111"/>
    <lineage>
        <taxon>Bacteria</taxon>
        <taxon>Bacillati</taxon>
        <taxon>Actinomycetota</taxon>
        <taxon>Actinomycetes</taxon>
        <taxon>Actinomycetales</taxon>
        <taxon>Actinomycetaceae</taxon>
        <taxon>Schaalia</taxon>
    </lineage>
</organism>
<evidence type="ECO:0008006" key="5">
    <source>
        <dbReference type="Google" id="ProtNLM"/>
    </source>
</evidence>
<dbReference type="InterPro" id="IPR010273">
    <property type="entry name" value="DUF881"/>
</dbReference>
<reference evidence="3 4" key="1">
    <citation type="submission" date="2017-12" db="EMBL/GenBank/DDBJ databases">
        <title>Phylogenetic diversity of female urinary microbiome.</title>
        <authorList>
            <person name="Thomas-White K."/>
            <person name="Wolfe A.J."/>
        </authorList>
    </citation>
    <scope>NUCLEOTIDE SEQUENCE [LARGE SCALE GENOMIC DNA]</scope>
    <source>
        <strain evidence="3 4">UMB0250</strain>
    </source>
</reference>
<dbReference type="PANTHER" id="PTHR37313:SF4">
    <property type="entry name" value="CONSERVED MEMBRANE PROTEIN-RELATED"/>
    <property type="match status" value="1"/>
</dbReference>
<name>A0A2I1I485_9ACTO</name>
<dbReference type="EMBL" id="PKKJ01000009">
    <property type="protein sequence ID" value="PKY65946.1"/>
    <property type="molecule type" value="Genomic_DNA"/>
</dbReference>
<dbReference type="AlphaFoldDB" id="A0A2I1I485"/>